<evidence type="ECO:0000313" key="4">
    <source>
        <dbReference type="Proteomes" id="UP001209878"/>
    </source>
</evidence>
<dbReference type="Proteomes" id="UP001209878">
    <property type="component" value="Unassembled WGS sequence"/>
</dbReference>
<keyword evidence="1" id="KW-0833">Ubl conjugation pathway</keyword>
<dbReference type="SUPFAM" id="SSF81383">
    <property type="entry name" value="F-box domain"/>
    <property type="match status" value="1"/>
</dbReference>
<sequence>MEKQTNQSTSVAVEECQAVQKTPTINHSTRKKRRSLFHRDIKTKRRCHRSPESDGCTDERNVGDSIVVTREMVKCGKGHTCDLAFLPTSAVDRHKLHIDSLPHSILLHIFRCLSLHDLLRRVCLVSKHWRDMGRDPDLWRVVNLKGQNKVTDDVIRRLTSYSHNVLWVDVTDSRLVTNEGISLVAKQCSQLRVLKLIRCLQLTDQAFTSIAANCPHLTTLCLDVCFALTDTALEKMASGCHKLQVLCLNQCSKVTDAGVKAIGKGCPDLKTLSLDQCVKVSDGCLPDLVGGCPQLEVLKCMKCDLTTRGLAQFTQLSQLRVLEVSQIASVNNESVMKIVRNCRHLESLDLSLCTSITDVCVDFIARNVHNLRSLHLVSCSLTDQALISLGAHSRTIETLDVGWCERITAQGAIKISETCPTLQYLGLMRCDLITIAMMELLVEKFPRVKYSTMWLDCNRLIRMARSQGFVHSAPSLRI</sequence>
<organism evidence="3 4">
    <name type="scientific">Ridgeia piscesae</name>
    <name type="common">Tubeworm</name>
    <dbReference type="NCBI Taxonomy" id="27915"/>
    <lineage>
        <taxon>Eukaryota</taxon>
        <taxon>Metazoa</taxon>
        <taxon>Spiralia</taxon>
        <taxon>Lophotrochozoa</taxon>
        <taxon>Annelida</taxon>
        <taxon>Polychaeta</taxon>
        <taxon>Sedentaria</taxon>
        <taxon>Canalipalpata</taxon>
        <taxon>Sabellida</taxon>
        <taxon>Siboglinidae</taxon>
        <taxon>Ridgeia</taxon>
    </lineage>
</organism>
<feature type="domain" description="F-box" evidence="2">
    <location>
        <begin position="95"/>
        <end position="142"/>
    </location>
</feature>
<dbReference type="GO" id="GO:0019005">
    <property type="term" value="C:SCF ubiquitin ligase complex"/>
    <property type="evidence" value="ECO:0007669"/>
    <property type="project" value="TreeGrafter"/>
</dbReference>
<dbReference type="Gene3D" id="3.80.10.10">
    <property type="entry name" value="Ribonuclease Inhibitor"/>
    <property type="match status" value="3"/>
</dbReference>
<protein>
    <recommendedName>
        <fullName evidence="2">F-box domain-containing protein</fullName>
    </recommendedName>
</protein>
<keyword evidence="4" id="KW-1185">Reference proteome</keyword>
<dbReference type="Gene3D" id="1.20.1280.50">
    <property type="match status" value="1"/>
</dbReference>
<dbReference type="EMBL" id="JAODUO010001060">
    <property type="protein sequence ID" value="KAK2171481.1"/>
    <property type="molecule type" value="Genomic_DNA"/>
</dbReference>
<dbReference type="Pfam" id="PF12937">
    <property type="entry name" value="F-box-like"/>
    <property type="match status" value="1"/>
</dbReference>
<dbReference type="InterPro" id="IPR057207">
    <property type="entry name" value="FBXL15_LRR"/>
</dbReference>
<dbReference type="InterPro" id="IPR032675">
    <property type="entry name" value="LRR_dom_sf"/>
</dbReference>
<dbReference type="GO" id="GO:0031146">
    <property type="term" value="P:SCF-dependent proteasomal ubiquitin-dependent protein catabolic process"/>
    <property type="evidence" value="ECO:0007669"/>
    <property type="project" value="TreeGrafter"/>
</dbReference>
<dbReference type="SMART" id="SM00256">
    <property type="entry name" value="FBOX"/>
    <property type="match status" value="1"/>
</dbReference>
<proteinExistence type="predicted"/>
<evidence type="ECO:0000259" key="2">
    <source>
        <dbReference type="PROSITE" id="PS50181"/>
    </source>
</evidence>
<comment type="caution">
    <text evidence="3">The sequence shown here is derived from an EMBL/GenBank/DDBJ whole genome shotgun (WGS) entry which is preliminary data.</text>
</comment>
<dbReference type="Pfam" id="PF25372">
    <property type="entry name" value="DUF7885"/>
    <property type="match status" value="1"/>
</dbReference>
<dbReference type="InterPro" id="IPR006553">
    <property type="entry name" value="Leu-rich_rpt_Cys-con_subtyp"/>
</dbReference>
<name>A0AAD9KHJ6_RIDPI</name>
<dbReference type="PROSITE" id="PS50181">
    <property type="entry name" value="FBOX"/>
    <property type="match status" value="1"/>
</dbReference>
<evidence type="ECO:0000256" key="1">
    <source>
        <dbReference type="ARBA" id="ARBA00022786"/>
    </source>
</evidence>
<reference evidence="3" key="1">
    <citation type="journal article" date="2023" name="Mol. Biol. Evol.">
        <title>Third-Generation Sequencing Reveals the Adaptive Role of the Epigenome in Three Deep-Sea Polychaetes.</title>
        <authorList>
            <person name="Perez M."/>
            <person name="Aroh O."/>
            <person name="Sun Y."/>
            <person name="Lan Y."/>
            <person name="Juniper S.K."/>
            <person name="Young C.R."/>
            <person name="Angers B."/>
            <person name="Qian P.Y."/>
        </authorList>
    </citation>
    <scope>NUCLEOTIDE SEQUENCE</scope>
    <source>
        <strain evidence="3">R07B-5</strain>
    </source>
</reference>
<accession>A0AAD9KHJ6</accession>
<dbReference type="SMART" id="SM00367">
    <property type="entry name" value="LRR_CC"/>
    <property type="match status" value="9"/>
</dbReference>
<dbReference type="InterPro" id="IPR036047">
    <property type="entry name" value="F-box-like_dom_sf"/>
</dbReference>
<gene>
    <name evidence="3" type="ORF">NP493_1060g01035</name>
</gene>
<dbReference type="PANTHER" id="PTHR13318">
    <property type="entry name" value="PARTNER OF PAIRED, ISOFORM B-RELATED"/>
    <property type="match status" value="1"/>
</dbReference>
<dbReference type="SUPFAM" id="SSF52047">
    <property type="entry name" value="RNI-like"/>
    <property type="match status" value="1"/>
</dbReference>
<evidence type="ECO:0000313" key="3">
    <source>
        <dbReference type="EMBL" id="KAK2171481.1"/>
    </source>
</evidence>
<dbReference type="AlphaFoldDB" id="A0AAD9KHJ6"/>
<dbReference type="InterPro" id="IPR001810">
    <property type="entry name" value="F-box_dom"/>
</dbReference>